<dbReference type="PANTHER" id="PTHR32089">
    <property type="entry name" value="METHYL-ACCEPTING CHEMOTAXIS PROTEIN MCPB"/>
    <property type="match status" value="1"/>
</dbReference>
<keyword evidence="6" id="KW-1185">Reference proteome</keyword>
<evidence type="ECO:0000313" key="5">
    <source>
        <dbReference type="EMBL" id="MFC5713065.1"/>
    </source>
</evidence>
<dbReference type="InterPro" id="IPR004089">
    <property type="entry name" value="MCPsignal_dom"/>
</dbReference>
<dbReference type="SUPFAM" id="SSF103190">
    <property type="entry name" value="Sensory domain-like"/>
    <property type="match status" value="1"/>
</dbReference>
<dbReference type="Pfam" id="PF00015">
    <property type="entry name" value="MCPsignal"/>
    <property type="match status" value="1"/>
</dbReference>
<dbReference type="EMBL" id="JBHSOZ010000004">
    <property type="protein sequence ID" value="MFC5713065.1"/>
    <property type="molecule type" value="Genomic_DNA"/>
</dbReference>
<comment type="caution">
    <text evidence="5">The sequence shown here is derived from an EMBL/GenBank/DDBJ whole genome shotgun (WGS) entry which is preliminary data.</text>
</comment>
<name>A0ABW0YKW5_9BACI</name>
<dbReference type="InterPro" id="IPR029151">
    <property type="entry name" value="Sensor-like_sf"/>
</dbReference>
<keyword evidence="1 2" id="KW-0807">Transducer</keyword>
<organism evidence="5 6">
    <name type="scientific">Thalassorhabdus alkalitolerans</name>
    <dbReference type="NCBI Taxonomy" id="2282697"/>
    <lineage>
        <taxon>Bacteria</taxon>
        <taxon>Bacillati</taxon>
        <taxon>Bacillota</taxon>
        <taxon>Bacilli</taxon>
        <taxon>Bacillales</taxon>
        <taxon>Bacillaceae</taxon>
        <taxon>Thalassorhabdus</taxon>
    </lineage>
</organism>
<proteinExistence type="predicted"/>
<dbReference type="PANTHER" id="PTHR32089:SF112">
    <property type="entry name" value="LYSOZYME-LIKE PROTEIN-RELATED"/>
    <property type="match status" value="1"/>
</dbReference>
<sequence>MSEAVREESGTSAELIDAFVKIAPLLNSLVQDDITVGIYDTEKLIINIPAKTFSLNVKPGDPLTQGDIVTDAIKDGQEKTSLVPKELFGFPLIARAIPLYDQSGNIVGGVGMGTSLEKANQLFEMAESFSAIVEETAASIEEINKSVVMLTERVTEVSLQMENVSSSADEIGQISTVVKGISDQSNLLGLNAAIEAARAGDSGKGFSVVANEIRKLATNSKENVDQINEITNTIQELLQQLNEAFQDINSLTDTQAGSIQEFSATIQEISKTAQDLAEMAESSLCP</sequence>
<reference evidence="6" key="1">
    <citation type="journal article" date="2019" name="Int. J. Syst. Evol. Microbiol.">
        <title>The Global Catalogue of Microorganisms (GCM) 10K type strain sequencing project: providing services to taxonomists for standard genome sequencing and annotation.</title>
        <authorList>
            <consortium name="The Broad Institute Genomics Platform"/>
            <consortium name="The Broad Institute Genome Sequencing Center for Infectious Disease"/>
            <person name="Wu L."/>
            <person name="Ma J."/>
        </authorList>
    </citation>
    <scope>NUCLEOTIDE SEQUENCE [LARGE SCALE GENOMIC DNA]</scope>
    <source>
        <strain evidence="6">CECT 7184</strain>
    </source>
</reference>
<protein>
    <submittedName>
        <fullName evidence="5">Methyl-accepting chemotaxis protein</fullName>
    </submittedName>
</protein>
<evidence type="ECO:0000313" key="6">
    <source>
        <dbReference type="Proteomes" id="UP001596142"/>
    </source>
</evidence>
<evidence type="ECO:0000259" key="4">
    <source>
        <dbReference type="PROSITE" id="PS50111"/>
    </source>
</evidence>
<dbReference type="Gene3D" id="1.10.287.950">
    <property type="entry name" value="Methyl-accepting chemotaxis protein"/>
    <property type="match status" value="1"/>
</dbReference>
<feature type="coiled-coil region" evidence="3">
    <location>
        <begin position="227"/>
        <end position="254"/>
    </location>
</feature>
<dbReference type="PROSITE" id="PS50111">
    <property type="entry name" value="CHEMOTAXIS_TRANSDUC_2"/>
    <property type="match status" value="1"/>
</dbReference>
<gene>
    <name evidence="5" type="ORF">ACFPU1_09740</name>
</gene>
<evidence type="ECO:0000256" key="1">
    <source>
        <dbReference type="ARBA" id="ARBA00023224"/>
    </source>
</evidence>
<evidence type="ECO:0000256" key="3">
    <source>
        <dbReference type="SAM" id="Coils"/>
    </source>
</evidence>
<accession>A0ABW0YKW5</accession>
<evidence type="ECO:0000256" key="2">
    <source>
        <dbReference type="PROSITE-ProRule" id="PRU00284"/>
    </source>
</evidence>
<dbReference type="RefSeq" id="WP_385940551.1">
    <property type="nucleotide sequence ID" value="NZ_JBHSOZ010000004.1"/>
</dbReference>
<dbReference type="SUPFAM" id="SSF58104">
    <property type="entry name" value="Methyl-accepting chemotaxis protein (MCP) signaling domain"/>
    <property type="match status" value="1"/>
</dbReference>
<keyword evidence="3" id="KW-0175">Coiled coil</keyword>
<dbReference type="SMART" id="SM00283">
    <property type="entry name" value="MA"/>
    <property type="match status" value="1"/>
</dbReference>
<feature type="domain" description="Methyl-accepting transducer" evidence="4">
    <location>
        <begin position="117"/>
        <end position="286"/>
    </location>
</feature>
<dbReference type="Proteomes" id="UP001596142">
    <property type="component" value="Unassembled WGS sequence"/>
</dbReference>